<organism evidence="1 2">
    <name type="scientific">Trematosphaeria pertusa</name>
    <dbReference type="NCBI Taxonomy" id="390896"/>
    <lineage>
        <taxon>Eukaryota</taxon>
        <taxon>Fungi</taxon>
        <taxon>Dikarya</taxon>
        <taxon>Ascomycota</taxon>
        <taxon>Pezizomycotina</taxon>
        <taxon>Dothideomycetes</taxon>
        <taxon>Pleosporomycetidae</taxon>
        <taxon>Pleosporales</taxon>
        <taxon>Massarineae</taxon>
        <taxon>Trematosphaeriaceae</taxon>
        <taxon>Trematosphaeria</taxon>
    </lineage>
</organism>
<dbReference type="EMBL" id="ML987194">
    <property type="protein sequence ID" value="KAF2249937.1"/>
    <property type="molecule type" value="Genomic_DNA"/>
</dbReference>
<evidence type="ECO:0000313" key="2">
    <source>
        <dbReference type="Proteomes" id="UP000800094"/>
    </source>
</evidence>
<gene>
    <name evidence="1" type="ORF">BU26DRAFT_292907</name>
</gene>
<name>A0A6A6IID2_9PLEO</name>
<sequence>MAASEAKEPATLLSLPNELQAMILEPLLCFEDPVKVLSRWDRRRMGIRVGLGKQPRMNILLSCKQLRDVGLDLLYCRNTFRLVAKASSCDNPQWIWEIGLRNLAKLTSLTLVLSMAKSFDMNGSDECPIARRVEHHVQRANLLKGWINGISLISFTSKLRHLEITLPTQGYHADNIISMVTFLRSVCLMKTLQSFRLIGGDLNFARDIPGLILLYLNRRLRIPIKHPRLQCYFLGLRDGILQLEEEMESTRLLIIESSSRTTSSIPELPSSFADTDWIEPSEDRVQCHTSRLFYLFAIPAGEFDDPRHYQLTSDPARGNDQYLPVLFRGLNLFTAQKELHSGKFWPQVNFHKREFEILGQKRQFLIEFWEELKLLGILRKKKKVESDARNAG</sequence>
<keyword evidence="2" id="KW-1185">Reference proteome</keyword>
<dbReference type="PANTHER" id="PTHR42085:SF1">
    <property type="entry name" value="F-BOX DOMAIN-CONTAINING PROTEIN"/>
    <property type="match status" value="1"/>
</dbReference>
<dbReference type="Proteomes" id="UP000800094">
    <property type="component" value="Unassembled WGS sequence"/>
</dbReference>
<dbReference type="OrthoDB" id="10680476at2759"/>
<reference evidence="1" key="1">
    <citation type="journal article" date="2020" name="Stud. Mycol.">
        <title>101 Dothideomycetes genomes: a test case for predicting lifestyles and emergence of pathogens.</title>
        <authorList>
            <person name="Haridas S."/>
            <person name="Albert R."/>
            <person name="Binder M."/>
            <person name="Bloem J."/>
            <person name="Labutti K."/>
            <person name="Salamov A."/>
            <person name="Andreopoulos B."/>
            <person name="Baker S."/>
            <person name="Barry K."/>
            <person name="Bills G."/>
            <person name="Bluhm B."/>
            <person name="Cannon C."/>
            <person name="Castanera R."/>
            <person name="Culley D."/>
            <person name="Daum C."/>
            <person name="Ezra D."/>
            <person name="Gonzalez J."/>
            <person name="Henrissat B."/>
            <person name="Kuo A."/>
            <person name="Liang C."/>
            <person name="Lipzen A."/>
            <person name="Lutzoni F."/>
            <person name="Magnuson J."/>
            <person name="Mondo S."/>
            <person name="Nolan M."/>
            <person name="Ohm R."/>
            <person name="Pangilinan J."/>
            <person name="Park H.-J."/>
            <person name="Ramirez L."/>
            <person name="Alfaro M."/>
            <person name="Sun H."/>
            <person name="Tritt A."/>
            <person name="Yoshinaga Y."/>
            <person name="Zwiers L.-H."/>
            <person name="Turgeon B."/>
            <person name="Goodwin S."/>
            <person name="Spatafora J."/>
            <person name="Crous P."/>
            <person name="Grigoriev I."/>
        </authorList>
    </citation>
    <scope>NUCLEOTIDE SEQUENCE</scope>
    <source>
        <strain evidence="1">CBS 122368</strain>
    </source>
</reference>
<dbReference type="InterPro" id="IPR038883">
    <property type="entry name" value="AN11006-like"/>
</dbReference>
<proteinExistence type="predicted"/>
<accession>A0A6A6IID2</accession>
<protein>
    <recommendedName>
        <fullName evidence="3">F-box domain-containing protein</fullName>
    </recommendedName>
</protein>
<dbReference type="RefSeq" id="XP_033684941.1">
    <property type="nucleotide sequence ID" value="XM_033821667.1"/>
</dbReference>
<dbReference type="AlphaFoldDB" id="A0A6A6IID2"/>
<dbReference type="GeneID" id="54574997"/>
<evidence type="ECO:0000313" key="1">
    <source>
        <dbReference type="EMBL" id="KAF2249937.1"/>
    </source>
</evidence>
<dbReference type="PANTHER" id="PTHR42085">
    <property type="entry name" value="F-BOX DOMAIN-CONTAINING PROTEIN"/>
    <property type="match status" value="1"/>
</dbReference>
<evidence type="ECO:0008006" key="3">
    <source>
        <dbReference type="Google" id="ProtNLM"/>
    </source>
</evidence>